<proteinExistence type="predicted"/>
<gene>
    <name evidence="1" type="ORF">COY96_00415</name>
</gene>
<dbReference type="Pfam" id="PF05635">
    <property type="entry name" value="23S_rRNA_IVP"/>
    <property type="match status" value="1"/>
</dbReference>
<evidence type="ECO:0000313" key="1">
    <source>
        <dbReference type="EMBL" id="PIY59690.1"/>
    </source>
</evidence>
<dbReference type="PIRSF" id="PIRSF035652">
    <property type="entry name" value="CHP02436"/>
    <property type="match status" value="1"/>
</dbReference>
<organism evidence="1 2">
    <name type="scientific">Candidatus Wolfebacteria bacterium CG_4_10_14_0_8_um_filter_37_11</name>
    <dbReference type="NCBI Taxonomy" id="1975062"/>
    <lineage>
        <taxon>Bacteria</taxon>
        <taxon>Candidatus Wolfeibacteriota</taxon>
    </lineage>
</organism>
<accession>A0A2M7Q9D5</accession>
<dbReference type="NCBIfam" id="TIGR02436">
    <property type="entry name" value="four helix bundle protein"/>
    <property type="match status" value="1"/>
</dbReference>
<dbReference type="PANTHER" id="PTHR38471:SF2">
    <property type="entry name" value="FOUR HELIX BUNDLE PROTEIN"/>
    <property type="match status" value="1"/>
</dbReference>
<protein>
    <submittedName>
        <fullName evidence="1">Four helix bundle protein</fullName>
    </submittedName>
</protein>
<dbReference type="Proteomes" id="UP000230363">
    <property type="component" value="Unassembled WGS sequence"/>
</dbReference>
<dbReference type="AlphaFoldDB" id="A0A2M7Q9D5"/>
<evidence type="ECO:0000313" key="2">
    <source>
        <dbReference type="Proteomes" id="UP000230363"/>
    </source>
</evidence>
<sequence>MFNIKNPKYDLEERTAKFGENIIEFTKKIPQNPITISLISQLVRSGTSVGSNYCEADCAESKKDFEHKLGICKKESKESKHWLRMISMAVPELRDKARILWKESNELNLIFSAIVNKSRAKN</sequence>
<dbReference type="InterPro" id="IPR036583">
    <property type="entry name" value="23S_rRNA_IVS_sf"/>
</dbReference>
<comment type="caution">
    <text evidence="1">The sequence shown here is derived from an EMBL/GenBank/DDBJ whole genome shotgun (WGS) entry which is preliminary data.</text>
</comment>
<name>A0A2M7Q9D5_9BACT</name>
<dbReference type="Gene3D" id="1.20.1440.60">
    <property type="entry name" value="23S rRNA-intervening sequence"/>
    <property type="match status" value="1"/>
</dbReference>
<dbReference type="PANTHER" id="PTHR38471">
    <property type="entry name" value="FOUR HELIX BUNDLE PROTEIN"/>
    <property type="match status" value="1"/>
</dbReference>
<reference evidence="2" key="1">
    <citation type="submission" date="2017-09" db="EMBL/GenBank/DDBJ databases">
        <title>Depth-based differentiation of microbial function through sediment-hosted aquifers and enrichment of novel symbionts in the deep terrestrial subsurface.</title>
        <authorList>
            <person name="Probst A.J."/>
            <person name="Ladd B."/>
            <person name="Jarett J.K."/>
            <person name="Geller-Mcgrath D.E."/>
            <person name="Sieber C.M.K."/>
            <person name="Emerson J.B."/>
            <person name="Anantharaman K."/>
            <person name="Thomas B.C."/>
            <person name="Malmstrom R."/>
            <person name="Stieglmeier M."/>
            <person name="Klingl A."/>
            <person name="Woyke T."/>
            <person name="Ryan C.M."/>
            <person name="Banfield J.F."/>
        </authorList>
    </citation>
    <scope>NUCLEOTIDE SEQUENCE [LARGE SCALE GENOMIC DNA]</scope>
</reference>
<dbReference type="InterPro" id="IPR012657">
    <property type="entry name" value="23S_rRNA-intervening_sequence"/>
</dbReference>
<dbReference type="SUPFAM" id="SSF158446">
    <property type="entry name" value="IVS-encoded protein-like"/>
    <property type="match status" value="1"/>
</dbReference>
<dbReference type="EMBL" id="PFKZ01000014">
    <property type="protein sequence ID" value="PIY59690.1"/>
    <property type="molecule type" value="Genomic_DNA"/>
</dbReference>